<dbReference type="Proteomes" id="UP000263012">
    <property type="component" value="Chromosome"/>
</dbReference>
<gene>
    <name evidence="1" type="ORF">AArcSl_1298</name>
</gene>
<proteinExistence type="predicted"/>
<sequence>MTTKQPINELELNAYEVTVPLDLSVFDSYDEVELTLVETVARSIVDDVDELNEDDTSYVTSQVMFDEDGLEEAYEDDDVGIATVQTVTELAVLEEDDD</sequence>
<evidence type="ECO:0000313" key="1">
    <source>
        <dbReference type="EMBL" id="AUX08929.1"/>
    </source>
</evidence>
<dbReference type="OrthoDB" id="346243at2157"/>
<dbReference type="KEGG" id="hdf:AArcSl_1298"/>
<dbReference type="EMBL" id="CP025066">
    <property type="protein sequence ID" value="AUX08929.1"/>
    <property type="molecule type" value="Genomic_DNA"/>
</dbReference>
<protein>
    <submittedName>
        <fullName evidence="1">Uncharacterized protein</fullName>
    </submittedName>
</protein>
<organism evidence="1 2">
    <name type="scientific">Halalkaliarchaeum desulfuricum</name>
    <dbReference type="NCBI Taxonomy" id="2055893"/>
    <lineage>
        <taxon>Archaea</taxon>
        <taxon>Methanobacteriati</taxon>
        <taxon>Methanobacteriota</taxon>
        <taxon>Stenosarchaea group</taxon>
        <taxon>Halobacteria</taxon>
        <taxon>Halobacteriales</taxon>
        <taxon>Haloferacaceae</taxon>
        <taxon>Halalkaliarchaeum</taxon>
    </lineage>
</organism>
<dbReference type="GeneID" id="37877645"/>
<dbReference type="RefSeq" id="WP_119816669.1">
    <property type="nucleotide sequence ID" value="NZ_CP025066.1"/>
</dbReference>
<name>A0A343TIK7_9EURY</name>
<dbReference type="AlphaFoldDB" id="A0A343TIK7"/>
<evidence type="ECO:0000313" key="2">
    <source>
        <dbReference type="Proteomes" id="UP000263012"/>
    </source>
</evidence>
<accession>A0A343TIK7</accession>
<keyword evidence="2" id="KW-1185">Reference proteome</keyword>
<reference evidence="2" key="1">
    <citation type="submission" date="2017-11" db="EMBL/GenBank/DDBJ databases">
        <title>Phenotypic and genomic properties of facultatively anaerobic sulfur-reducing natronoarchaea from hypersaline soda lakes.</title>
        <authorList>
            <person name="Sorokin D.Y."/>
            <person name="Kublanov I.V."/>
            <person name="Roman P."/>
            <person name="Sinninghe Damste J.S."/>
            <person name="Golyshin P.N."/>
            <person name="Rojo D."/>
            <person name="Ciordia S."/>
            <person name="Mena M.D.C."/>
            <person name="Ferrer M."/>
            <person name="Messina E."/>
            <person name="Smedile F."/>
            <person name="La Spada G."/>
            <person name="La Cono V."/>
            <person name="Yakimov M.M."/>
        </authorList>
    </citation>
    <scope>NUCLEOTIDE SEQUENCE [LARGE SCALE GENOMIC DNA]</scope>
    <source>
        <strain evidence="2">AArc-Sl</strain>
    </source>
</reference>